<feature type="transmembrane region" description="Helical" evidence="1">
    <location>
        <begin position="100"/>
        <end position="119"/>
    </location>
</feature>
<dbReference type="KEGG" id="kpf:IX53_08980"/>
<feature type="transmembrane region" description="Helical" evidence="1">
    <location>
        <begin position="74"/>
        <end position="94"/>
    </location>
</feature>
<reference evidence="2 3" key="1">
    <citation type="submission" date="2015-04" db="EMBL/GenBank/DDBJ databases">
        <title>Complete Genome Sequence of Kosmotoga pacifica SLHLJ1.</title>
        <authorList>
            <person name="Jiang L.J."/>
            <person name="Shao Z.Z."/>
            <person name="Jebbar M."/>
        </authorList>
    </citation>
    <scope>NUCLEOTIDE SEQUENCE [LARGE SCALE GENOMIC DNA]</scope>
    <source>
        <strain evidence="2 3">SLHLJ1</strain>
    </source>
</reference>
<keyword evidence="3" id="KW-1185">Reference proteome</keyword>
<keyword evidence="1" id="KW-0472">Membrane</keyword>
<dbReference type="Proteomes" id="UP000035159">
    <property type="component" value="Chromosome"/>
</dbReference>
<dbReference type="STRING" id="1330330.IX53_08980"/>
<dbReference type="AlphaFoldDB" id="A0A0G2ZCU6"/>
<dbReference type="Pfam" id="PF04246">
    <property type="entry name" value="RseC_MucC"/>
    <property type="match status" value="1"/>
</dbReference>
<dbReference type="PANTHER" id="PTHR35867:SF1">
    <property type="entry name" value="PROTEIN RSEC"/>
    <property type="match status" value="1"/>
</dbReference>
<keyword evidence="1" id="KW-0812">Transmembrane</keyword>
<proteinExistence type="predicted"/>
<dbReference type="OrthoDB" id="46887at2"/>
<accession>A0A0G2ZCU6</accession>
<dbReference type="RefSeq" id="WP_047755066.1">
    <property type="nucleotide sequence ID" value="NZ_CAJUHA010000018.1"/>
</dbReference>
<dbReference type="PANTHER" id="PTHR35867">
    <property type="entry name" value="PROTEIN RSEC"/>
    <property type="match status" value="1"/>
</dbReference>
<evidence type="ECO:0000313" key="3">
    <source>
        <dbReference type="Proteomes" id="UP000035159"/>
    </source>
</evidence>
<protein>
    <submittedName>
        <fullName evidence="2">Positive regulator of sigma E, RseC/MucC</fullName>
    </submittedName>
</protein>
<evidence type="ECO:0000313" key="2">
    <source>
        <dbReference type="EMBL" id="AKI97931.1"/>
    </source>
</evidence>
<gene>
    <name evidence="2" type="ORF">IX53_08980</name>
</gene>
<organism evidence="2 3">
    <name type="scientific">Kosmotoga pacifica</name>
    <dbReference type="NCBI Taxonomy" id="1330330"/>
    <lineage>
        <taxon>Bacteria</taxon>
        <taxon>Thermotogati</taxon>
        <taxon>Thermotogota</taxon>
        <taxon>Thermotogae</taxon>
        <taxon>Kosmotogales</taxon>
        <taxon>Kosmotogaceae</taxon>
        <taxon>Kosmotoga</taxon>
    </lineage>
</organism>
<sequence length="145" mass="16019">MREFAVVKDIKEDYVLLRKDRAEACASCSIKESCSAGVTSQEMEIKALKNGVNVSPGDFVEIEVPNFSATKLALLLYGIPLTVFITVLLVMVSLEFSEPISALAAFVAMVAFYAGLSFYDKKNRKKLMPLIIRKVSAKDVFTKIN</sequence>
<dbReference type="PATRIC" id="fig|1330330.3.peg.1827"/>
<name>A0A0G2ZCU6_9BACT</name>
<dbReference type="EMBL" id="CP011232">
    <property type="protein sequence ID" value="AKI97931.1"/>
    <property type="molecule type" value="Genomic_DNA"/>
</dbReference>
<dbReference type="InterPro" id="IPR007359">
    <property type="entry name" value="SigmaE_reg_RseC_MucC"/>
</dbReference>
<keyword evidence="1" id="KW-1133">Transmembrane helix</keyword>
<evidence type="ECO:0000256" key="1">
    <source>
        <dbReference type="SAM" id="Phobius"/>
    </source>
</evidence>